<protein>
    <submittedName>
        <fullName evidence="1">Uncharacterized protein</fullName>
    </submittedName>
</protein>
<reference evidence="1 2" key="1">
    <citation type="submission" date="2014-04" db="EMBL/GenBank/DDBJ databases">
        <authorList>
            <consortium name="DOE Joint Genome Institute"/>
            <person name="Kuo A."/>
            <person name="Kohler A."/>
            <person name="Jargeat P."/>
            <person name="Nagy L.G."/>
            <person name="Floudas D."/>
            <person name="Copeland A."/>
            <person name="Barry K.W."/>
            <person name="Cichocki N."/>
            <person name="Veneault-Fourrey C."/>
            <person name="LaButti K."/>
            <person name="Lindquist E.A."/>
            <person name="Lipzen A."/>
            <person name="Lundell T."/>
            <person name="Morin E."/>
            <person name="Murat C."/>
            <person name="Sun H."/>
            <person name="Tunlid A."/>
            <person name="Henrissat B."/>
            <person name="Grigoriev I.V."/>
            <person name="Hibbett D.S."/>
            <person name="Martin F."/>
            <person name="Nordberg H.P."/>
            <person name="Cantor M.N."/>
            <person name="Hua S.X."/>
        </authorList>
    </citation>
    <scope>NUCLEOTIDE SEQUENCE [LARGE SCALE GENOMIC DNA]</scope>
    <source>
        <strain evidence="1 2">Ve08.2h10</strain>
    </source>
</reference>
<gene>
    <name evidence="1" type="ORF">PAXRUDRAFT_175940</name>
</gene>
<dbReference type="EMBL" id="KN828937">
    <property type="protein sequence ID" value="KIK74360.1"/>
    <property type="molecule type" value="Genomic_DNA"/>
</dbReference>
<dbReference type="Proteomes" id="UP000054538">
    <property type="component" value="Unassembled WGS sequence"/>
</dbReference>
<reference evidence="2" key="2">
    <citation type="submission" date="2015-01" db="EMBL/GenBank/DDBJ databases">
        <title>Evolutionary Origins and Diversification of the Mycorrhizal Mutualists.</title>
        <authorList>
            <consortium name="DOE Joint Genome Institute"/>
            <consortium name="Mycorrhizal Genomics Consortium"/>
            <person name="Kohler A."/>
            <person name="Kuo A."/>
            <person name="Nagy L.G."/>
            <person name="Floudas D."/>
            <person name="Copeland A."/>
            <person name="Barry K.W."/>
            <person name="Cichocki N."/>
            <person name="Veneault-Fourrey C."/>
            <person name="LaButti K."/>
            <person name="Lindquist E.A."/>
            <person name="Lipzen A."/>
            <person name="Lundell T."/>
            <person name="Morin E."/>
            <person name="Murat C."/>
            <person name="Riley R."/>
            <person name="Ohm R."/>
            <person name="Sun H."/>
            <person name="Tunlid A."/>
            <person name="Henrissat B."/>
            <person name="Grigoriev I.V."/>
            <person name="Hibbett D.S."/>
            <person name="Martin F."/>
        </authorList>
    </citation>
    <scope>NUCLEOTIDE SEQUENCE [LARGE SCALE GENOMIC DNA]</scope>
    <source>
        <strain evidence="2">Ve08.2h10</strain>
    </source>
</reference>
<keyword evidence="2" id="KW-1185">Reference proteome</keyword>
<organism evidence="1 2">
    <name type="scientific">Paxillus rubicundulus Ve08.2h10</name>
    <dbReference type="NCBI Taxonomy" id="930991"/>
    <lineage>
        <taxon>Eukaryota</taxon>
        <taxon>Fungi</taxon>
        <taxon>Dikarya</taxon>
        <taxon>Basidiomycota</taxon>
        <taxon>Agaricomycotina</taxon>
        <taxon>Agaricomycetes</taxon>
        <taxon>Agaricomycetidae</taxon>
        <taxon>Boletales</taxon>
        <taxon>Paxilineae</taxon>
        <taxon>Paxillaceae</taxon>
        <taxon>Paxillus</taxon>
    </lineage>
</organism>
<dbReference type="InParanoid" id="A0A0D0DAY4"/>
<sequence length="146" mass="16617">SANSVLNMTTKTIVDLLWGEVQEGEWGMAIEIMENAMNAAHTVVWHGDVIPGIVIAVKQLLHLKNTAWSHWMVMIKWVHELVACHAWVRNGRIVHMAYKFGTASNNNKEGSQQPMEVLAMEEEMKGVEILEMNVEEDEDDAVYMRQ</sequence>
<proteinExistence type="predicted"/>
<feature type="non-terminal residue" evidence="1">
    <location>
        <position position="146"/>
    </location>
</feature>
<accession>A0A0D0DAY4</accession>
<name>A0A0D0DAY4_9AGAM</name>
<dbReference type="AlphaFoldDB" id="A0A0D0DAY4"/>
<evidence type="ECO:0000313" key="2">
    <source>
        <dbReference type="Proteomes" id="UP000054538"/>
    </source>
</evidence>
<dbReference type="HOGENOM" id="CLU_122965_0_0_1"/>
<evidence type="ECO:0000313" key="1">
    <source>
        <dbReference type="EMBL" id="KIK74360.1"/>
    </source>
</evidence>